<gene>
    <name evidence="2" type="ORF">F0U47_10900</name>
</gene>
<keyword evidence="3" id="KW-1185">Reference proteome</keyword>
<evidence type="ECO:0000256" key="1">
    <source>
        <dbReference type="SAM" id="SignalP"/>
    </source>
</evidence>
<reference evidence="2 3" key="1">
    <citation type="submission" date="2019-09" db="EMBL/GenBank/DDBJ databases">
        <title>Nocardioides panacisoli sp. nov., isolated from the soil of a ginseng field.</title>
        <authorList>
            <person name="Cho C."/>
        </authorList>
    </citation>
    <scope>NUCLEOTIDE SEQUENCE [LARGE SCALE GENOMIC DNA]</scope>
    <source>
        <strain evidence="2 3">BN140041</strain>
    </source>
</reference>
<protein>
    <recommendedName>
        <fullName evidence="4">Lipoprotein</fullName>
    </recommendedName>
</protein>
<keyword evidence="1" id="KW-0732">Signal</keyword>
<evidence type="ECO:0000313" key="3">
    <source>
        <dbReference type="Proteomes" id="UP000324351"/>
    </source>
</evidence>
<feature type="chain" id="PRO_5039217534" description="Lipoprotein" evidence="1">
    <location>
        <begin position="24"/>
        <end position="128"/>
    </location>
</feature>
<evidence type="ECO:0000313" key="2">
    <source>
        <dbReference type="EMBL" id="KAA1427911.1"/>
    </source>
</evidence>
<dbReference type="RefSeq" id="WP_149750403.1">
    <property type="nucleotide sequence ID" value="NZ_VUJW01000003.1"/>
</dbReference>
<sequence>MIRIKRSAAAVGAATLLAFSLTACGGAPTDASEDDFCEVATQEPDDVDAIHDWADEAEEVGTPEDIPDDARAGFEAIVELAKDIEEEDLEDENFLDDLSEEEQDEFEAYATYVGETCGGPEVPDPEAT</sequence>
<accession>A0A5B1M555</accession>
<feature type="signal peptide" evidence="1">
    <location>
        <begin position="1"/>
        <end position="23"/>
    </location>
</feature>
<comment type="caution">
    <text evidence="2">The sequence shown here is derived from an EMBL/GenBank/DDBJ whole genome shotgun (WGS) entry which is preliminary data.</text>
</comment>
<dbReference type="AlphaFoldDB" id="A0A5B1M555"/>
<organism evidence="2 3">
    <name type="scientific">Nocardioides antri</name>
    <dbReference type="NCBI Taxonomy" id="2607659"/>
    <lineage>
        <taxon>Bacteria</taxon>
        <taxon>Bacillati</taxon>
        <taxon>Actinomycetota</taxon>
        <taxon>Actinomycetes</taxon>
        <taxon>Propionibacteriales</taxon>
        <taxon>Nocardioidaceae</taxon>
        <taxon>Nocardioides</taxon>
    </lineage>
</organism>
<evidence type="ECO:0008006" key="4">
    <source>
        <dbReference type="Google" id="ProtNLM"/>
    </source>
</evidence>
<dbReference type="PROSITE" id="PS51257">
    <property type="entry name" value="PROKAR_LIPOPROTEIN"/>
    <property type="match status" value="1"/>
</dbReference>
<dbReference type="EMBL" id="VUJW01000003">
    <property type="protein sequence ID" value="KAA1427911.1"/>
    <property type="molecule type" value="Genomic_DNA"/>
</dbReference>
<reference evidence="2 3" key="2">
    <citation type="submission" date="2019-09" db="EMBL/GenBank/DDBJ databases">
        <authorList>
            <person name="Jin C."/>
        </authorList>
    </citation>
    <scope>NUCLEOTIDE SEQUENCE [LARGE SCALE GENOMIC DNA]</scope>
    <source>
        <strain evidence="2 3">BN140041</strain>
    </source>
</reference>
<proteinExistence type="predicted"/>
<name>A0A5B1M555_9ACTN</name>
<dbReference type="Proteomes" id="UP000324351">
    <property type="component" value="Unassembled WGS sequence"/>
</dbReference>